<name>A0A371X5A2_9HYPH</name>
<dbReference type="GO" id="GO:0016740">
    <property type="term" value="F:transferase activity"/>
    <property type="evidence" value="ECO:0007669"/>
    <property type="project" value="UniProtKB-KW"/>
</dbReference>
<dbReference type="Proteomes" id="UP000264310">
    <property type="component" value="Unassembled WGS sequence"/>
</dbReference>
<dbReference type="RefSeq" id="WP_116682809.1">
    <property type="nucleotide sequence ID" value="NZ_QURL01000003.1"/>
</dbReference>
<reference evidence="1 2" key="1">
    <citation type="submission" date="2018-08" db="EMBL/GenBank/DDBJ databases">
        <title>Fulvimarina sp. 85, whole genome shotgun sequence.</title>
        <authorList>
            <person name="Tuo L."/>
        </authorList>
    </citation>
    <scope>NUCLEOTIDE SEQUENCE [LARGE SCALE GENOMIC DNA]</scope>
    <source>
        <strain evidence="1 2">85</strain>
    </source>
</reference>
<gene>
    <name evidence="1" type="ORF">DYI37_08730</name>
</gene>
<organism evidence="1 2">
    <name type="scientific">Fulvimarina endophytica</name>
    <dbReference type="NCBI Taxonomy" id="2293836"/>
    <lineage>
        <taxon>Bacteria</taxon>
        <taxon>Pseudomonadati</taxon>
        <taxon>Pseudomonadota</taxon>
        <taxon>Alphaproteobacteria</taxon>
        <taxon>Hyphomicrobiales</taxon>
        <taxon>Aurantimonadaceae</taxon>
        <taxon>Fulvimarina</taxon>
    </lineage>
</organism>
<dbReference type="EMBL" id="QURL01000003">
    <property type="protein sequence ID" value="RFC64392.1"/>
    <property type="molecule type" value="Genomic_DNA"/>
</dbReference>
<dbReference type="SUPFAM" id="SSF53756">
    <property type="entry name" value="UDP-Glycosyltransferase/glycogen phosphorylase"/>
    <property type="match status" value="1"/>
</dbReference>
<comment type="caution">
    <text evidence="1">The sequence shown here is derived from an EMBL/GenBank/DDBJ whole genome shotgun (WGS) entry which is preliminary data.</text>
</comment>
<keyword evidence="2" id="KW-1185">Reference proteome</keyword>
<sequence length="403" mass="43264">MHLLVLVSLLPDGNPSTGYEIANQSILDAYRRAGVRLTLVGYRRPGATIPENAICLGDLAIENASASPFQKAAWVAAALRRRLPVMAAKVARLGERELRERLDSAGPADGLVLSSMAMAAAYPFLLDAYPTIFIAHNVEHRSALENAENARSAVDRMLYRREAQLLERAEIETCARAGTIHTLAEDDRIGLGLAGDRRAITLPLVVGRSPVDDDGVRSHDVGLIGTWSWAPNRVGLDWFVGEVAPLLPLDFKIAVAGRFDGEPPKATPNLSFLGRVEDAQAFVHASRVLALATRAGTGIQLKTLETFEEGMPAVATGRALRGVSFLPDNVRRADRPGDFAKALIDLVERERAGRLGRLDGSRFAGDQRALLDEAVAEGLERLSASLKPAAAATHPASPQKACA</sequence>
<evidence type="ECO:0000313" key="2">
    <source>
        <dbReference type="Proteomes" id="UP000264310"/>
    </source>
</evidence>
<dbReference type="OrthoDB" id="8432722at2"/>
<accession>A0A371X5A2</accession>
<protein>
    <submittedName>
        <fullName evidence="1">Glycosyltransferase</fullName>
    </submittedName>
</protein>
<dbReference type="AlphaFoldDB" id="A0A371X5A2"/>
<keyword evidence="1" id="KW-0808">Transferase</keyword>
<evidence type="ECO:0000313" key="1">
    <source>
        <dbReference type="EMBL" id="RFC64392.1"/>
    </source>
</evidence>
<dbReference type="Pfam" id="PF13692">
    <property type="entry name" value="Glyco_trans_1_4"/>
    <property type="match status" value="1"/>
</dbReference>
<proteinExistence type="predicted"/>